<protein>
    <submittedName>
        <fullName evidence="1">Uncharacterized protein</fullName>
    </submittedName>
</protein>
<sequence length="129" mass="14433">MLSTYDKRTVSTDADPHALLEAAGRIKFHLIALQTKNGKSEVRQHHDGTLVIHREELPSRNVGGVGFAMHPSDVHLVDSRLTRDPITSNESELDTFHEGLEDVIHNKKFFYKFVVVNFNAKLGKAEGGE</sequence>
<proteinExistence type="predicted"/>
<dbReference type="EMBL" id="JARK01001602">
    <property type="protein sequence ID" value="EYB87276.1"/>
    <property type="molecule type" value="Genomic_DNA"/>
</dbReference>
<dbReference type="AlphaFoldDB" id="A0A016SA42"/>
<keyword evidence="2" id="KW-1185">Reference proteome</keyword>
<name>A0A016SA42_9BILA</name>
<reference evidence="2" key="1">
    <citation type="journal article" date="2015" name="Nat. Genet.">
        <title>The genome and transcriptome of the zoonotic hookworm Ancylostoma ceylanicum identify infection-specific gene families.</title>
        <authorList>
            <person name="Schwarz E.M."/>
            <person name="Hu Y."/>
            <person name="Antoshechkin I."/>
            <person name="Miller M.M."/>
            <person name="Sternberg P.W."/>
            <person name="Aroian R.V."/>
        </authorList>
    </citation>
    <scope>NUCLEOTIDE SEQUENCE</scope>
    <source>
        <strain evidence="2">HY135</strain>
    </source>
</reference>
<evidence type="ECO:0000313" key="2">
    <source>
        <dbReference type="Proteomes" id="UP000024635"/>
    </source>
</evidence>
<comment type="caution">
    <text evidence="1">The sequence shown here is derived from an EMBL/GenBank/DDBJ whole genome shotgun (WGS) entry which is preliminary data.</text>
</comment>
<evidence type="ECO:0000313" key="1">
    <source>
        <dbReference type="EMBL" id="EYB87276.1"/>
    </source>
</evidence>
<accession>A0A016SA42</accession>
<dbReference type="Proteomes" id="UP000024635">
    <property type="component" value="Unassembled WGS sequence"/>
</dbReference>
<organism evidence="1 2">
    <name type="scientific">Ancylostoma ceylanicum</name>
    <dbReference type="NCBI Taxonomy" id="53326"/>
    <lineage>
        <taxon>Eukaryota</taxon>
        <taxon>Metazoa</taxon>
        <taxon>Ecdysozoa</taxon>
        <taxon>Nematoda</taxon>
        <taxon>Chromadorea</taxon>
        <taxon>Rhabditida</taxon>
        <taxon>Rhabditina</taxon>
        <taxon>Rhabditomorpha</taxon>
        <taxon>Strongyloidea</taxon>
        <taxon>Ancylostomatidae</taxon>
        <taxon>Ancylostomatinae</taxon>
        <taxon>Ancylostoma</taxon>
    </lineage>
</organism>
<gene>
    <name evidence="1" type="primary">Acey_s0266.g729</name>
    <name evidence="1" type="ORF">Y032_0266g729</name>
</gene>